<dbReference type="AlphaFoldDB" id="A0A330HYD4"/>
<dbReference type="Proteomes" id="UP000251558">
    <property type="component" value="Unassembled WGS sequence"/>
</dbReference>
<sequence>MDGHDIALPDRRHSYKVACVHALSQNQDRAPTYALHRPDDLASDMDATGNNAIRILCHNYTHDMPYLEAARGRGDAVNPDGHIRTVGDPHIVDENAAEALYGSHYAGAADAVIVPCSGRPAGAADTPVARTVRRPRESAEQHRWKGGAEC</sequence>
<accession>A0A330HYD4</accession>
<feature type="region of interest" description="Disordered" evidence="1">
    <location>
        <begin position="120"/>
        <end position="150"/>
    </location>
</feature>
<evidence type="ECO:0000313" key="3">
    <source>
        <dbReference type="Proteomes" id="UP000251558"/>
    </source>
</evidence>
<proteinExistence type="predicted"/>
<feature type="compositionally biased region" description="Basic and acidic residues" evidence="1">
    <location>
        <begin position="134"/>
        <end position="150"/>
    </location>
</feature>
<keyword evidence="3" id="KW-1185">Reference proteome</keyword>
<gene>
    <name evidence="2" type="ORF">DPM33_06380</name>
</gene>
<organism evidence="2 3">
    <name type="scientific">Mesorhizobium hawassense</name>
    <dbReference type="NCBI Taxonomy" id="1209954"/>
    <lineage>
        <taxon>Bacteria</taxon>
        <taxon>Pseudomonadati</taxon>
        <taxon>Pseudomonadota</taxon>
        <taxon>Alphaproteobacteria</taxon>
        <taxon>Hyphomicrobiales</taxon>
        <taxon>Phyllobacteriaceae</taxon>
        <taxon>Mesorhizobium</taxon>
    </lineage>
</organism>
<comment type="caution">
    <text evidence="2">The sequence shown here is derived from an EMBL/GenBank/DDBJ whole genome shotgun (WGS) entry which is preliminary data.</text>
</comment>
<evidence type="ECO:0000256" key="1">
    <source>
        <dbReference type="SAM" id="MobiDB-lite"/>
    </source>
</evidence>
<reference evidence="2 3" key="1">
    <citation type="submission" date="2018-07" db="EMBL/GenBank/DDBJ databases">
        <title>Diversity of Mesorhizobium strains in Brazil.</title>
        <authorList>
            <person name="Helene L.C.F."/>
            <person name="Dall'Agnol R."/>
            <person name="Delamuta J.R.M."/>
            <person name="Hungria M."/>
        </authorList>
    </citation>
    <scope>NUCLEOTIDE SEQUENCE [LARGE SCALE GENOMIC DNA]</scope>
    <source>
        <strain evidence="2 3">AC99b</strain>
    </source>
</reference>
<protein>
    <submittedName>
        <fullName evidence="2">Uncharacterized protein</fullName>
    </submittedName>
</protein>
<evidence type="ECO:0000313" key="2">
    <source>
        <dbReference type="EMBL" id="RAZ92074.1"/>
    </source>
</evidence>
<dbReference type="EMBL" id="QMBP01000002">
    <property type="protein sequence ID" value="RAZ92074.1"/>
    <property type="molecule type" value="Genomic_DNA"/>
</dbReference>
<name>A0A330HYD4_9HYPH</name>